<dbReference type="EMBL" id="CP063453">
    <property type="protein sequence ID" value="QOW01962.1"/>
    <property type="molecule type" value="Genomic_DNA"/>
</dbReference>
<keyword evidence="3" id="KW-1185">Reference proteome</keyword>
<reference evidence="2 3" key="1">
    <citation type="submission" date="2020-10" db="EMBL/GenBank/DDBJ databases">
        <title>Whole genome sequence of oil-degrading bacteria Rhodococcus pyridinivorans strain 5Ap.</title>
        <authorList>
            <person name="Akhremchuk A.E."/>
            <person name="Valentovich L.N."/>
            <person name="Charniauskaya M.I."/>
            <person name="Bukliarevich H.A."/>
            <person name="Titok M.A."/>
        </authorList>
    </citation>
    <scope>NUCLEOTIDE SEQUENCE [LARGE SCALE GENOMIC DNA]</scope>
    <source>
        <strain evidence="2 3">5Ap</strain>
        <plasmid evidence="2 3">pSID</plasmid>
    </source>
</reference>
<dbReference type="PROSITE" id="PS51257">
    <property type="entry name" value="PROKAR_LIPOPROTEIN"/>
    <property type="match status" value="1"/>
</dbReference>
<feature type="signal peptide" evidence="1">
    <location>
        <begin position="1"/>
        <end position="22"/>
    </location>
</feature>
<dbReference type="InterPro" id="IPR006311">
    <property type="entry name" value="TAT_signal"/>
</dbReference>
<evidence type="ECO:0000256" key="1">
    <source>
        <dbReference type="SAM" id="SignalP"/>
    </source>
</evidence>
<name>A0A7M2XY74_9NOCA</name>
<proteinExistence type="predicted"/>
<dbReference type="PROSITE" id="PS51318">
    <property type="entry name" value="TAT"/>
    <property type="match status" value="1"/>
</dbReference>
<evidence type="ECO:0000313" key="2">
    <source>
        <dbReference type="EMBL" id="QOW01962.1"/>
    </source>
</evidence>
<dbReference type="GeneID" id="86868769"/>
<protein>
    <recommendedName>
        <fullName evidence="4">Lipoprotein</fullName>
    </recommendedName>
</protein>
<organism evidence="2 3">
    <name type="scientific">Rhodococcus pyridinivorans</name>
    <dbReference type="NCBI Taxonomy" id="103816"/>
    <lineage>
        <taxon>Bacteria</taxon>
        <taxon>Bacillati</taxon>
        <taxon>Actinomycetota</taxon>
        <taxon>Actinomycetes</taxon>
        <taxon>Mycobacteriales</taxon>
        <taxon>Nocardiaceae</taxon>
        <taxon>Rhodococcus</taxon>
    </lineage>
</organism>
<dbReference type="Proteomes" id="UP000593818">
    <property type="component" value="Plasmid pSID"/>
</dbReference>
<keyword evidence="1" id="KW-0732">Signal</keyword>
<gene>
    <name evidence="2" type="ORF">INP59_26680</name>
</gene>
<dbReference type="RefSeq" id="WP_138846066.1">
    <property type="nucleotide sequence ID" value="NZ_CP040720.1"/>
</dbReference>
<evidence type="ECO:0000313" key="3">
    <source>
        <dbReference type="Proteomes" id="UP000593818"/>
    </source>
</evidence>
<sequence>MSTASTRTALAAILLAAAVALAGCGGDSPSAPATPTVLPDDPGNIEVTPKHTYAEVPAADAEAFAIDFIKLYGTFSPANPAPGRTWMSSWRSLAMPEVSSRAEAEFDSIWGWTWDQQVQAQDVLPAGPVQLDADFGTVTVRIPARRYVLGLLAQHVEDGHWENLHFEVVVGPRTVGEADSGLAVYRVEMRGA</sequence>
<keyword evidence="2" id="KW-0614">Plasmid</keyword>
<geneLocation type="plasmid" evidence="2 3">
    <name>pSID</name>
</geneLocation>
<accession>A0A7M2XY74</accession>
<feature type="chain" id="PRO_5038611961" description="Lipoprotein" evidence="1">
    <location>
        <begin position="23"/>
        <end position="192"/>
    </location>
</feature>
<evidence type="ECO:0008006" key="4">
    <source>
        <dbReference type="Google" id="ProtNLM"/>
    </source>
</evidence>
<dbReference type="AlphaFoldDB" id="A0A7M2XY74"/>